<dbReference type="PANTHER" id="PTHR35317">
    <property type="entry name" value="OS04G0629600 PROTEIN"/>
    <property type="match status" value="1"/>
</dbReference>
<gene>
    <name evidence="2" type="ORF">JRO89_XS03G0049700</name>
</gene>
<dbReference type="Proteomes" id="UP000827721">
    <property type="component" value="Unassembled WGS sequence"/>
</dbReference>
<evidence type="ECO:0000313" key="3">
    <source>
        <dbReference type="Proteomes" id="UP000827721"/>
    </source>
</evidence>
<name>A0ABQ8I8N6_9ROSI</name>
<organism evidence="2 3">
    <name type="scientific">Xanthoceras sorbifolium</name>
    <dbReference type="NCBI Taxonomy" id="99658"/>
    <lineage>
        <taxon>Eukaryota</taxon>
        <taxon>Viridiplantae</taxon>
        <taxon>Streptophyta</taxon>
        <taxon>Embryophyta</taxon>
        <taxon>Tracheophyta</taxon>
        <taxon>Spermatophyta</taxon>
        <taxon>Magnoliopsida</taxon>
        <taxon>eudicotyledons</taxon>
        <taxon>Gunneridae</taxon>
        <taxon>Pentapetalae</taxon>
        <taxon>rosids</taxon>
        <taxon>malvids</taxon>
        <taxon>Sapindales</taxon>
        <taxon>Sapindaceae</taxon>
        <taxon>Xanthoceroideae</taxon>
        <taxon>Xanthoceras</taxon>
    </lineage>
</organism>
<evidence type="ECO:0000259" key="1">
    <source>
        <dbReference type="Pfam" id="PF25597"/>
    </source>
</evidence>
<dbReference type="InterPro" id="IPR057670">
    <property type="entry name" value="SH3_retrovirus"/>
</dbReference>
<dbReference type="PANTHER" id="PTHR35317:SF23">
    <property type="entry name" value="OS04G0629600 PROTEIN"/>
    <property type="match status" value="1"/>
</dbReference>
<dbReference type="Pfam" id="PF25597">
    <property type="entry name" value="SH3_retrovirus"/>
    <property type="match status" value="1"/>
</dbReference>
<proteinExistence type="predicted"/>
<dbReference type="EMBL" id="JAFEMO010000003">
    <property type="protein sequence ID" value="KAH7573004.1"/>
    <property type="molecule type" value="Genomic_DNA"/>
</dbReference>
<accession>A0ABQ8I8N6</accession>
<feature type="domain" description="Retroviral polymerase SH3-like" evidence="1">
    <location>
        <begin position="99"/>
        <end position="136"/>
    </location>
</feature>
<keyword evidence="3" id="KW-1185">Reference proteome</keyword>
<evidence type="ECO:0000313" key="2">
    <source>
        <dbReference type="EMBL" id="KAH7573004.1"/>
    </source>
</evidence>
<comment type="caution">
    <text evidence="2">The sequence shown here is derived from an EMBL/GenBank/DDBJ whole genome shotgun (WGS) entry which is preliminary data.</text>
</comment>
<sequence>MATVSGFVQPSIPKFDGHYDHWSMLMENFMRSKEYWSVVVDGIPAAVEGVQLTEAQKKKYEGTARVQRAHRQALQKEFEMLNMKVGESVNEIAKQLDKYCKESKAYRLHDPISQKTIVSRDMVFDEDSSWDWDKEQPPGSRGVIAIHGMESPVTRSQGT</sequence>
<protein>
    <recommendedName>
        <fullName evidence="1">Retroviral polymerase SH3-like domain-containing protein</fullName>
    </recommendedName>
</protein>
<reference evidence="2 3" key="1">
    <citation type="submission" date="2021-02" db="EMBL/GenBank/DDBJ databases">
        <title>Plant Genome Project.</title>
        <authorList>
            <person name="Zhang R.-G."/>
        </authorList>
    </citation>
    <scope>NUCLEOTIDE SEQUENCE [LARGE SCALE GENOMIC DNA]</scope>
    <source>
        <tissue evidence="2">Leaves</tissue>
    </source>
</reference>